<feature type="transmembrane region" description="Helical" evidence="1">
    <location>
        <begin position="68"/>
        <end position="92"/>
    </location>
</feature>
<dbReference type="AlphaFoldDB" id="A0A1R2C3R2"/>
<sequence length="310" mass="36248">MNTYIIFGLLGNCLSSLVSCLVIIQLCLIKYKDLSNKLLLIFMPIDLAMGIVGILMILPINIELCSATIWLLFIIRDIHRYFVLLISIVMYLNIVKSKPISKIFLIFYSIFCAILTIIKLAVFFSKAEMIIYNNLCFIYPHTNEIENWLIIIDEIAPDIIIFIIIAYLNNKIRLTLISEAINCNIISTSKRFFAKRLIGYGFVFTLFFVPLCIILIVVLMHAYTDKMLIDYMMLEFYSWYPLFNTMIYGCTKSFKRNLFNFIIPSPDFDTQEEILNLMREENFLKPRFYLDMMSISDSVNIREVNRTNSN</sequence>
<keyword evidence="3" id="KW-1185">Reference proteome</keyword>
<feature type="transmembrane region" description="Helical" evidence="1">
    <location>
        <begin position="148"/>
        <end position="168"/>
    </location>
</feature>
<protein>
    <recommendedName>
        <fullName evidence="4">G-protein coupled receptors family 1 profile domain-containing protein</fullName>
    </recommendedName>
</protein>
<keyword evidence="1" id="KW-0472">Membrane</keyword>
<keyword evidence="1" id="KW-0812">Transmembrane</keyword>
<reference evidence="2 3" key="1">
    <citation type="submission" date="2016-11" db="EMBL/GenBank/DDBJ databases">
        <title>The macronuclear genome of Stentor coeruleus: a giant cell with tiny introns.</title>
        <authorList>
            <person name="Slabodnick M."/>
            <person name="Ruby J.G."/>
            <person name="Reiff S.B."/>
            <person name="Swart E.C."/>
            <person name="Gosai S."/>
            <person name="Prabakaran S."/>
            <person name="Witkowska E."/>
            <person name="Larue G.E."/>
            <person name="Fisher S."/>
            <person name="Freeman R.M."/>
            <person name="Gunawardena J."/>
            <person name="Chu W."/>
            <person name="Stover N.A."/>
            <person name="Gregory B.D."/>
            <person name="Nowacki M."/>
            <person name="Derisi J."/>
            <person name="Roy S.W."/>
            <person name="Marshall W.F."/>
            <person name="Sood P."/>
        </authorList>
    </citation>
    <scope>NUCLEOTIDE SEQUENCE [LARGE SCALE GENOMIC DNA]</scope>
    <source>
        <strain evidence="2">WM001</strain>
    </source>
</reference>
<feature type="transmembrane region" description="Helical" evidence="1">
    <location>
        <begin position="104"/>
        <end position="124"/>
    </location>
</feature>
<evidence type="ECO:0008006" key="4">
    <source>
        <dbReference type="Google" id="ProtNLM"/>
    </source>
</evidence>
<proteinExistence type="predicted"/>
<evidence type="ECO:0000313" key="2">
    <source>
        <dbReference type="EMBL" id="OMJ83663.1"/>
    </source>
</evidence>
<keyword evidence="1" id="KW-1133">Transmembrane helix</keyword>
<feature type="transmembrane region" description="Helical" evidence="1">
    <location>
        <begin position="6"/>
        <end position="28"/>
    </location>
</feature>
<organism evidence="2 3">
    <name type="scientific">Stentor coeruleus</name>
    <dbReference type="NCBI Taxonomy" id="5963"/>
    <lineage>
        <taxon>Eukaryota</taxon>
        <taxon>Sar</taxon>
        <taxon>Alveolata</taxon>
        <taxon>Ciliophora</taxon>
        <taxon>Postciliodesmatophora</taxon>
        <taxon>Heterotrichea</taxon>
        <taxon>Heterotrichida</taxon>
        <taxon>Stentoridae</taxon>
        <taxon>Stentor</taxon>
    </lineage>
</organism>
<feature type="transmembrane region" description="Helical" evidence="1">
    <location>
        <begin position="197"/>
        <end position="224"/>
    </location>
</feature>
<feature type="transmembrane region" description="Helical" evidence="1">
    <location>
        <begin position="40"/>
        <end position="62"/>
    </location>
</feature>
<evidence type="ECO:0000256" key="1">
    <source>
        <dbReference type="SAM" id="Phobius"/>
    </source>
</evidence>
<accession>A0A1R2C3R2</accession>
<gene>
    <name evidence="2" type="ORF">SteCoe_15391</name>
</gene>
<comment type="caution">
    <text evidence="2">The sequence shown here is derived from an EMBL/GenBank/DDBJ whole genome shotgun (WGS) entry which is preliminary data.</text>
</comment>
<name>A0A1R2C3R2_9CILI</name>
<dbReference type="EMBL" id="MPUH01000296">
    <property type="protein sequence ID" value="OMJ83663.1"/>
    <property type="molecule type" value="Genomic_DNA"/>
</dbReference>
<dbReference type="Proteomes" id="UP000187209">
    <property type="component" value="Unassembled WGS sequence"/>
</dbReference>
<evidence type="ECO:0000313" key="3">
    <source>
        <dbReference type="Proteomes" id="UP000187209"/>
    </source>
</evidence>
<feature type="transmembrane region" description="Helical" evidence="1">
    <location>
        <begin position="236"/>
        <end position="254"/>
    </location>
</feature>